<evidence type="ECO:0000256" key="1">
    <source>
        <dbReference type="ARBA" id="ARBA00022723"/>
    </source>
</evidence>
<dbReference type="PROSITE" id="PS00463">
    <property type="entry name" value="ZN2_CY6_FUNGAL_1"/>
    <property type="match status" value="1"/>
</dbReference>
<evidence type="ECO:0000256" key="4">
    <source>
        <dbReference type="ARBA" id="ARBA00023125"/>
    </source>
</evidence>
<reference evidence="8" key="1">
    <citation type="journal article" date="2020" name="Stud. Mycol.">
        <title>101 Dothideomycetes genomes: a test case for predicting lifestyles and emergence of pathogens.</title>
        <authorList>
            <person name="Haridas S."/>
            <person name="Albert R."/>
            <person name="Binder M."/>
            <person name="Bloem J."/>
            <person name="Labutti K."/>
            <person name="Salamov A."/>
            <person name="Andreopoulos B."/>
            <person name="Baker S."/>
            <person name="Barry K."/>
            <person name="Bills G."/>
            <person name="Bluhm B."/>
            <person name="Cannon C."/>
            <person name="Castanera R."/>
            <person name="Culley D."/>
            <person name="Daum C."/>
            <person name="Ezra D."/>
            <person name="Gonzalez J."/>
            <person name="Henrissat B."/>
            <person name="Kuo A."/>
            <person name="Liang C."/>
            <person name="Lipzen A."/>
            <person name="Lutzoni F."/>
            <person name="Magnuson J."/>
            <person name="Mondo S."/>
            <person name="Nolan M."/>
            <person name="Ohm R."/>
            <person name="Pangilinan J."/>
            <person name="Park H.-J."/>
            <person name="Ramirez L."/>
            <person name="Alfaro M."/>
            <person name="Sun H."/>
            <person name="Tritt A."/>
            <person name="Yoshinaga Y."/>
            <person name="Zwiers L.-H."/>
            <person name="Turgeon B."/>
            <person name="Goodwin S."/>
            <person name="Spatafora J."/>
            <person name="Crous P."/>
            <person name="Grigoriev I."/>
        </authorList>
    </citation>
    <scope>NUCLEOTIDE SEQUENCE</scope>
    <source>
        <strain evidence="8">CBS 123094</strain>
    </source>
</reference>
<keyword evidence="1" id="KW-0479">Metal-binding</keyword>
<dbReference type="CDD" id="cd00067">
    <property type="entry name" value="GAL4"/>
    <property type="match status" value="1"/>
</dbReference>
<evidence type="ECO:0000313" key="8">
    <source>
        <dbReference type="EMBL" id="KAF1996370.1"/>
    </source>
</evidence>
<dbReference type="PROSITE" id="PS50048">
    <property type="entry name" value="ZN2_CY6_FUNGAL_2"/>
    <property type="match status" value="1"/>
</dbReference>
<dbReference type="InterPro" id="IPR036864">
    <property type="entry name" value="Zn2-C6_fun-type_DNA-bd_sf"/>
</dbReference>
<sequence>MHKLCHATTIPQQRVGRKSKVKTGCRTCKIRKVKCDEHRPACQRCVSTGRICDGYGIWGGGGNGYANRLKPSIPHQFPSGKALNTEERHHFDWFRLRTSVKLPGIFISAFWDTLVFQASADEPAVLHAVIALSSAHRLLPETCRVQGIRSGSDEKERFFLRQYTKAINLLQPHFERRDTASMRIIFIVCVLFVCLEYLRGDYSTGYAHLQSGLKLLEQCQDKVPRRGGFRLLRASSDTVDDCIADTFAKLFVQAELFGQSPDSSYPAQPHRPMLPSNVLSPDLQRQRLDELLHLIVRLTSHRKFATAAGHCVPSDDNQQRVEAGLSAWFKAYRVSKVDHLSQTNPREAFANRILHIYHVMADIEASTLFRSGGEMIYDSQLHKFVSIISQCMSAHRASKATSDAVFGLEEDSEMSHSIADMGWIAPLYYTAVKCRNHRVRLQAIRLIESDVHKEGIWDAELATSVAREVMRMEEGDFYEHTCIVLDDDFPIDQVPGETDLAFPILPETSRLHDVRVELPNFNARNIKLIGRTSGQNIEILREYDVASGQWVKGSVGT</sequence>
<keyword evidence="3" id="KW-0805">Transcription regulation</keyword>
<evidence type="ECO:0000256" key="6">
    <source>
        <dbReference type="ARBA" id="ARBA00023242"/>
    </source>
</evidence>
<feature type="domain" description="Zn(2)-C6 fungal-type" evidence="7">
    <location>
        <begin position="24"/>
        <end position="52"/>
    </location>
</feature>
<keyword evidence="5" id="KW-0804">Transcription</keyword>
<dbReference type="SMART" id="SM00066">
    <property type="entry name" value="GAL4"/>
    <property type="match status" value="1"/>
</dbReference>
<dbReference type="PANTHER" id="PTHR36206:SF16">
    <property type="entry name" value="TRANSCRIPTION FACTOR DOMAIN-CONTAINING PROTEIN-RELATED"/>
    <property type="match status" value="1"/>
</dbReference>
<dbReference type="GO" id="GO:0008270">
    <property type="term" value="F:zinc ion binding"/>
    <property type="evidence" value="ECO:0007669"/>
    <property type="project" value="InterPro"/>
</dbReference>
<evidence type="ECO:0000256" key="5">
    <source>
        <dbReference type="ARBA" id="ARBA00023163"/>
    </source>
</evidence>
<dbReference type="EMBL" id="ML977626">
    <property type="protein sequence ID" value="KAF1996370.1"/>
    <property type="molecule type" value="Genomic_DNA"/>
</dbReference>
<keyword evidence="9" id="KW-1185">Reference proteome</keyword>
<organism evidence="8 9">
    <name type="scientific">Amniculicola lignicola CBS 123094</name>
    <dbReference type="NCBI Taxonomy" id="1392246"/>
    <lineage>
        <taxon>Eukaryota</taxon>
        <taxon>Fungi</taxon>
        <taxon>Dikarya</taxon>
        <taxon>Ascomycota</taxon>
        <taxon>Pezizomycotina</taxon>
        <taxon>Dothideomycetes</taxon>
        <taxon>Pleosporomycetidae</taxon>
        <taxon>Pleosporales</taxon>
        <taxon>Amniculicolaceae</taxon>
        <taxon>Amniculicola</taxon>
    </lineage>
</organism>
<dbReference type="Gene3D" id="4.10.240.10">
    <property type="entry name" value="Zn(2)-C6 fungal-type DNA-binding domain"/>
    <property type="match status" value="1"/>
</dbReference>
<dbReference type="PANTHER" id="PTHR36206">
    <property type="entry name" value="ASPERCRYPTIN BIOSYNTHESIS CLUSTER-SPECIFIC TRANSCRIPTION REGULATOR ATNN-RELATED"/>
    <property type="match status" value="1"/>
</dbReference>
<dbReference type="InterPro" id="IPR052360">
    <property type="entry name" value="Transcr_Regulatory_Proteins"/>
</dbReference>
<name>A0A6A5W3J0_9PLEO</name>
<dbReference type="Proteomes" id="UP000799779">
    <property type="component" value="Unassembled WGS sequence"/>
</dbReference>
<keyword evidence="2" id="KW-0862">Zinc</keyword>
<dbReference type="InterPro" id="IPR001138">
    <property type="entry name" value="Zn2Cys6_DnaBD"/>
</dbReference>
<evidence type="ECO:0000313" key="9">
    <source>
        <dbReference type="Proteomes" id="UP000799779"/>
    </source>
</evidence>
<evidence type="ECO:0000259" key="7">
    <source>
        <dbReference type="PROSITE" id="PS50048"/>
    </source>
</evidence>
<evidence type="ECO:0000256" key="2">
    <source>
        <dbReference type="ARBA" id="ARBA00022833"/>
    </source>
</evidence>
<protein>
    <recommendedName>
        <fullName evidence="7">Zn(2)-C6 fungal-type domain-containing protein</fullName>
    </recommendedName>
</protein>
<evidence type="ECO:0000256" key="3">
    <source>
        <dbReference type="ARBA" id="ARBA00023015"/>
    </source>
</evidence>
<dbReference type="Pfam" id="PF00172">
    <property type="entry name" value="Zn_clus"/>
    <property type="match status" value="1"/>
</dbReference>
<accession>A0A6A5W3J0</accession>
<proteinExistence type="predicted"/>
<dbReference type="SUPFAM" id="SSF57701">
    <property type="entry name" value="Zn2/Cys6 DNA-binding domain"/>
    <property type="match status" value="1"/>
</dbReference>
<gene>
    <name evidence="8" type="ORF">P154DRAFT_443552</name>
</gene>
<keyword evidence="6" id="KW-0539">Nucleus</keyword>
<dbReference type="OrthoDB" id="3172332at2759"/>
<dbReference type="GO" id="GO:0003677">
    <property type="term" value="F:DNA binding"/>
    <property type="evidence" value="ECO:0007669"/>
    <property type="project" value="UniProtKB-KW"/>
</dbReference>
<keyword evidence="4" id="KW-0238">DNA-binding</keyword>
<dbReference type="AlphaFoldDB" id="A0A6A5W3J0"/>
<dbReference type="GO" id="GO:0000981">
    <property type="term" value="F:DNA-binding transcription factor activity, RNA polymerase II-specific"/>
    <property type="evidence" value="ECO:0007669"/>
    <property type="project" value="InterPro"/>
</dbReference>